<proteinExistence type="predicted"/>
<dbReference type="GO" id="GO:0005524">
    <property type="term" value="F:ATP binding"/>
    <property type="evidence" value="ECO:0007669"/>
    <property type="project" value="UniProtKB-KW"/>
</dbReference>
<dbReference type="EMBL" id="PJRP01000001">
    <property type="protein sequence ID" value="PLQ02442.1"/>
    <property type="molecule type" value="Genomic_DNA"/>
</dbReference>
<comment type="caution">
    <text evidence="7">The sequence shown here is derived from an EMBL/GenBank/DDBJ whole genome shotgun (WGS) entry which is preliminary data.</text>
</comment>
<dbReference type="RefSeq" id="WP_101680214.1">
    <property type="nucleotide sequence ID" value="NZ_PJRP01000001.1"/>
</dbReference>
<evidence type="ECO:0000256" key="2">
    <source>
        <dbReference type="ARBA" id="ARBA00022840"/>
    </source>
</evidence>
<keyword evidence="2" id="KW-0067">ATP-binding</keyword>
<dbReference type="PANTHER" id="PTHR32071">
    <property type="entry name" value="TRANSCRIPTIONAL REGULATORY PROTEIN"/>
    <property type="match status" value="1"/>
</dbReference>
<feature type="domain" description="Sigma-54 factor interaction" evidence="6">
    <location>
        <begin position="325"/>
        <end position="551"/>
    </location>
</feature>
<dbReference type="InterPro" id="IPR002197">
    <property type="entry name" value="HTH_Fis"/>
</dbReference>
<dbReference type="SMART" id="SM00382">
    <property type="entry name" value="AAA"/>
    <property type="match status" value="1"/>
</dbReference>
<dbReference type="Pfam" id="PF00158">
    <property type="entry name" value="Sigma54_activat"/>
    <property type="match status" value="1"/>
</dbReference>
<dbReference type="InterPro" id="IPR009057">
    <property type="entry name" value="Homeodomain-like_sf"/>
</dbReference>
<dbReference type="InterPro" id="IPR002078">
    <property type="entry name" value="Sigma_54_int"/>
</dbReference>
<dbReference type="Pfam" id="PF25601">
    <property type="entry name" value="AAA_lid_14"/>
    <property type="match status" value="1"/>
</dbReference>
<dbReference type="InterPro" id="IPR003593">
    <property type="entry name" value="AAA+_ATPase"/>
</dbReference>
<dbReference type="Proteomes" id="UP000234341">
    <property type="component" value="Unassembled WGS sequence"/>
</dbReference>
<dbReference type="OrthoDB" id="9761705at2"/>
<name>A0A2N5CJQ0_9BURK</name>
<keyword evidence="3" id="KW-0805">Transcription regulation</keyword>
<keyword evidence="4" id="KW-0238">DNA-binding</keyword>
<evidence type="ECO:0000256" key="5">
    <source>
        <dbReference type="ARBA" id="ARBA00023163"/>
    </source>
</evidence>
<keyword evidence="5" id="KW-0804">Transcription</keyword>
<dbReference type="Gene3D" id="3.30.450.40">
    <property type="match status" value="1"/>
</dbReference>
<dbReference type="SUPFAM" id="SSF55781">
    <property type="entry name" value="GAF domain-like"/>
    <property type="match status" value="1"/>
</dbReference>
<evidence type="ECO:0000256" key="3">
    <source>
        <dbReference type="ARBA" id="ARBA00023015"/>
    </source>
</evidence>
<dbReference type="Gene3D" id="1.10.8.60">
    <property type="match status" value="1"/>
</dbReference>
<dbReference type="InterPro" id="IPR003018">
    <property type="entry name" value="GAF"/>
</dbReference>
<evidence type="ECO:0000259" key="6">
    <source>
        <dbReference type="PROSITE" id="PS50045"/>
    </source>
</evidence>
<gene>
    <name evidence="7" type="ORF">CYJ10_03890</name>
</gene>
<dbReference type="PROSITE" id="PS50045">
    <property type="entry name" value="SIGMA54_INTERACT_4"/>
    <property type="match status" value="1"/>
</dbReference>
<protein>
    <submittedName>
        <fullName evidence="7">Sigma-54-dependent Fis family transcriptional regulator</fullName>
    </submittedName>
</protein>
<evidence type="ECO:0000313" key="8">
    <source>
        <dbReference type="Proteomes" id="UP000234341"/>
    </source>
</evidence>
<evidence type="ECO:0000313" key="7">
    <source>
        <dbReference type="EMBL" id="PLQ02442.1"/>
    </source>
</evidence>
<dbReference type="Gene3D" id="1.10.10.60">
    <property type="entry name" value="Homeodomain-like"/>
    <property type="match status" value="1"/>
</dbReference>
<organism evidence="7 8">
    <name type="scientific">Cupriavidus pauculus</name>
    <dbReference type="NCBI Taxonomy" id="82633"/>
    <lineage>
        <taxon>Bacteria</taxon>
        <taxon>Pseudomonadati</taxon>
        <taxon>Pseudomonadota</taxon>
        <taxon>Betaproteobacteria</taxon>
        <taxon>Burkholderiales</taxon>
        <taxon>Burkholderiaceae</taxon>
        <taxon>Cupriavidus</taxon>
    </lineage>
</organism>
<dbReference type="Pfam" id="PF02954">
    <property type="entry name" value="HTH_8"/>
    <property type="match status" value="1"/>
</dbReference>
<dbReference type="GO" id="GO:0043565">
    <property type="term" value="F:sequence-specific DNA binding"/>
    <property type="evidence" value="ECO:0007669"/>
    <property type="project" value="InterPro"/>
</dbReference>
<dbReference type="InterPro" id="IPR029016">
    <property type="entry name" value="GAF-like_dom_sf"/>
</dbReference>
<dbReference type="InterPro" id="IPR058031">
    <property type="entry name" value="AAA_lid_NorR"/>
</dbReference>
<dbReference type="GO" id="GO:0006355">
    <property type="term" value="P:regulation of DNA-templated transcription"/>
    <property type="evidence" value="ECO:0007669"/>
    <property type="project" value="InterPro"/>
</dbReference>
<keyword evidence="1" id="KW-0547">Nucleotide-binding</keyword>
<evidence type="ECO:0000256" key="1">
    <source>
        <dbReference type="ARBA" id="ARBA00022741"/>
    </source>
</evidence>
<dbReference type="InterPro" id="IPR025943">
    <property type="entry name" value="Sigma_54_int_dom_ATP-bd_2"/>
</dbReference>
<dbReference type="Gene3D" id="3.40.50.300">
    <property type="entry name" value="P-loop containing nucleotide triphosphate hydrolases"/>
    <property type="match status" value="1"/>
</dbReference>
<dbReference type="PROSITE" id="PS00676">
    <property type="entry name" value="SIGMA54_INTERACT_2"/>
    <property type="match status" value="1"/>
</dbReference>
<reference evidence="7 8" key="1">
    <citation type="submission" date="2017-12" db="EMBL/GenBank/DDBJ databases">
        <title>Genome sequence of the active heterotrophic nitrifier-denitrifier, Cupriavidus pauculus UM1.</title>
        <authorList>
            <person name="Putonti C."/>
            <person name="Castignetti D."/>
        </authorList>
    </citation>
    <scope>NUCLEOTIDE SEQUENCE [LARGE SCALE GENOMIC DNA]</scope>
    <source>
        <strain evidence="7 8">UM1</strain>
    </source>
</reference>
<dbReference type="PRINTS" id="PR01590">
    <property type="entry name" value="HTHFIS"/>
</dbReference>
<dbReference type="SUPFAM" id="SSF52540">
    <property type="entry name" value="P-loop containing nucleoside triphosphate hydrolases"/>
    <property type="match status" value="1"/>
</dbReference>
<accession>A0A2N5CJQ0</accession>
<dbReference type="Pfam" id="PF01590">
    <property type="entry name" value="GAF"/>
    <property type="match status" value="1"/>
</dbReference>
<evidence type="ECO:0000256" key="4">
    <source>
        <dbReference type="ARBA" id="ARBA00023125"/>
    </source>
</evidence>
<dbReference type="FunFam" id="3.40.50.300:FF:000006">
    <property type="entry name" value="DNA-binding transcriptional regulator NtrC"/>
    <property type="match status" value="1"/>
</dbReference>
<dbReference type="CDD" id="cd00009">
    <property type="entry name" value="AAA"/>
    <property type="match status" value="1"/>
</dbReference>
<dbReference type="InterPro" id="IPR027417">
    <property type="entry name" value="P-loop_NTPase"/>
</dbReference>
<sequence>MRNALTFQDALQADVLAAGHDDATDRSELLRRAHGRSAGFGLDAAQVPDYHPLSRRALGERVDGNRALYRLALPVMEGLYRQVAGTDSLVLLSDSGGVILHSVGDGDGSGFAARARDVALAPGVSWSESSKGTNAIGTALAEGRSAIIHGDEHFLHANRQLTCSCTPIANPMGDWLGALDVSGDPRGFHPHTMALVRMSAQTIENQLFAAQFPDALLVRFHSRPELVGTLFEGMVAFASDGTFLAANRSGWFQLGMSADVLAGATFTELFALPMPPSGTADTLLRDLALPSGVRIYARLSNRAEAAAPMSVPQPAVQPSSALARLDTGDAGMAAVLQRVARLRGRDIPLLILGRTGSGKEWLARAVHADSPRAIGPFVAVNCAAIPETLIEAELFGYEEGAFTGARRRGHAGKIAQAHGGTLFLDEIGDMPLAQQVRLVRVLQERAVTALGGTHSTPVDIRIVCATHRDLRAQMADGTFREDLYYRIHGLAVTLPPLAGRSDFDALVRRILEDECEHGPQAISAQALAILRRHAWPGNLRELASVLRTAALMAEGEARIDVEHLPEDFAVPTAMPTPQTVPAAWAKGDAEAATGCMRDWEAARIRDALARHGGNVSAAARELGVSRNTIYRRR</sequence>
<dbReference type="AlphaFoldDB" id="A0A2N5CJQ0"/>
<dbReference type="PANTHER" id="PTHR32071:SF77">
    <property type="entry name" value="TRANSCRIPTIONAL REGULATORY PROTEIN"/>
    <property type="match status" value="1"/>
</dbReference>
<dbReference type="SUPFAM" id="SSF46689">
    <property type="entry name" value="Homeodomain-like"/>
    <property type="match status" value="1"/>
</dbReference>